<feature type="transmembrane region" description="Helical" evidence="2">
    <location>
        <begin position="53"/>
        <end position="73"/>
    </location>
</feature>
<protein>
    <submittedName>
        <fullName evidence="3">Uncharacterized protein</fullName>
    </submittedName>
</protein>
<keyword evidence="2" id="KW-1133">Transmembrane helix</keyword>
<keyword evidence="2" id="KW-0812">Transmembrane</keyword>
<dbReference type="EMBL" id="LWMW01000087">
    <property type="protein sequence ID" value="KZX16776.1"/>
    <property type="molecule type" value="Genomic_DNA"/>
</dbReference>
<organism evidence="3 4">
    <name type="scientific">Methanobrevibacter cuticularis</name>
    <dbReference type="NCBI Taxonomy" id="47311"/>
    <lineage>
        <taxon>Archaea</taxon>
        <taxon>Methanobacteriati</taxon>
        <taxon>Methanobacteriota</taxon>
        <taxon>Methanomada group</taxon>
        <taxon>Methanobacteria</taxon>
        <taxon>Methanobacteriales</taxon>
        <taxon>Methanobacteriaceae</taxon>
        <taxon>Methanobrevibacter</taxon>
    </lineage>
</organism>
<name>A0A166EL40_9EURY</name>
<reference evidence="3 4" key="1">
    <citation type="submission" date="2016-04" db="EMBL/GenBank/DDBJ databases">
        <title>Genome sequence of Methanobrevibacter cuticularis DSM 11139.</title>
        <authorList>
            <person name="Poehlein A."/>
            <person name="Seedorf H."/>
            <person name="Daniel R."/>
        </authorList>
    </citation>
    <scope>NUCLEOTIDE SEQUENCE [LARGE SCALE GENOMIC DNA]</scope>
    <source>
        <strain evidence="3 4">DSM 11139</strain>
    </source>
</reference>
<accession>A0A166EL40</accession>
<keyword evidence="2" id="KW-0472">Membrane</keyword>
<feature type="transmembrane region" description="Helical" evidence="2">
    <location>
        <begin position="26"/>
        <end position="47"/>
    </location>
</feature>
<proteinExistence type="predicted"/>
<evidence type="ECO:0000313" key="3">
    <source>
        <dbReference type="EMBL" id="KZX16776.1"/>
    </source>
</evidence>
<feature type="region of interest" description="Disordered" evidence="1">
    <location>
        <begin position="116"/>
        <end position="137"/>
    </location>
</feature>
<evidence type="ECO:0000256" key="1">
    <source>
        <dbReference type="SAM" id="MobiDB-lite"/>
    </source>
</evidence>
<feature type="compositionally biased region" description="Polar residues" evidence="1">
    <location>
        <begin position="116"/>
        <end position="134"/>
    </location>
</feature>
<evidence type="ECO:0000256" key="2">
    <source>
        <dbReference type="SAM" id="Phobius"/>
    </source>
</evidence>
<dbReference type="AlphaFoldDB" id="A0A166EL40"/>
<evidence type="ECO:0000313" key="4">
    <source>
        <dbReference type="Proteomes" id="UP000077275"/>
    </source>
</evidence>
<dbReference type="PATRIC" id="fig|47311.3.peg.718"/>
<feature type="transmembrane region" description="Helical" evidence="2">
    <location>
        <begin position="85"/>
        <end position="106"/>
    </location>
</feature>
<gene>
    <name evidence="3" type="ORF">MBCUT_06400</name>
</gene>
<dbReference type="Proteomes" id="UP000077275">
    <property type="component" value="Unassembled WGS sequence"/>
</dbReference>
<keyword evidence="4" id="KW-1185">Reference proteome</keyword>
<sequence>MIYFKGIISLVIVEGVKMDLRDYTKLGIGAGVLGTILNLGNFVTGLLKDVLNIYALILLVIIGALIIILIHYMNSSDESKDINKVGIGLVIALLLVSGICFGFTLVNNDLQSNPSGPISGSDEGNNNNSVINTTDSKENYPSDYKIVIDYDGPYTSGYGTEFTNDDFTTSGRKQIDVGQTSHIDVGAKKSDGSNEQLTLSILKGDKVVETKSTTDPYGEVIINFKE</sequence>
<comment type="caution">
    <text evidence="3">The sequence shown here is derived from an EMBL/GenBank/DDBJ whole genome shotgun (WGS) entry which is preliminary data.</text>
</comment>